<dbReference type="InterPro" id="IPR011604">
    <property type="entry name" value="PDDEXK-like_dom_sf"/>
</dbReference>
<sequence>MFDFTHLPTITLPNGALAFQGLEQGTHEWLQVRAGVATASRFKDVLTQPQSKADKDAGKPSKTSLTYAYELAGEILTGEPAEGFSTVHTRRGQELEPQLRADYEMLADTDVQQVGFVKRDRFGASPDGLVGSDGLVEFKTHLPKLLIPMLLDGEFPEEHKAQTQGQLWVTGRQWVDLCAYYPGLPLFKVRAYRDEEFIAVLEQRLAAFDALVSDTVARIQAYGQPVA</sequence>
<evidence type="ECO:0000259" key="1">
    <source>
        <dbReference type="Pfam" id="PF09588"/>
    </source>
</evidence>
<evidence type="ECO:0000313" key="2">
    <source>
        <dbReference type="EMBL" id="MDR5654478.1"/>
    </source>
</evidence>
<dbReference type="InterPro" id="IPR051703">
    <property type="entry name" value="NF-kappa-B_Signaling_Reg"/>
</dbReference>
<comment type="caution">
    <text evidence="2">The sequence shown here is derived from an EMBL/GenBank/DDBJ whole genome shotgun (WGS) entry which is preliminary data.</text>
</comment>
<dbReference type="PANTHER" id="PTHR46609">
    <property type="entry name" value="EXONUCLEASE, PHAGE-TYPE/RECB, C-TERMINAL DOMAIN-CONTAINING PROTEIN"/>
    <property type="match status" value="1"/>
</dbReference>
<evidence type="ECO:0000313" key="3">
    <source>
        <dbReference type="Proteomes" id="UP001247754"/>
    </source>
</evidence>
<organism evidence="2 3">
    <name type="scientific">Ruixingdingia sedimenti</name>
    <dbReference type="NCBI Taxonomy" id="3073604"/>
    <lineage>
        <taxon>Bacteria</taxon>
        <taxon>Pseudomonadati</taxon>
        <taxon>Pseudomonadota</taxon>
        <taxon>Alphaproteobacteria</taxon>
        <taxon>Rhodobacterales</taxon>
        <taxon>Paracoccaceae</taxon>
        <taxon>Ruixingdingia</taxon>
    </lineage>
</organism>
<gene>
    <name evidence="2" type="ORF">RGD00_17840</name>
</gene>
<protein>
    <submittedName>
        <fullName evidence="2">YqaJ viral recombinase family protein</fullName>
    </submittedName>
</protein>
<dbReference type="RefSeq" id="WP_310458635.1">
    <property type="nucleotide sequence ID" value="NZ_JAVKPH010000027.1"/>
</dbReference>
<dbReference type="SUPFAM" id="SSF52980">
    <property type="entry name" value="Restriction endonuclease-like"/>
    <property type="match status" value="1"/>
</dbReference>
<accession>A0ABU1FD20</accession>
<name>A0ABU1FD20_9RHOB</name>
<dbReference type="PANTHER" id="PTHR46609:SF6">
    <property type="entry name" value="EXONUCLEASE, PHAGE-TYPE_RECB, C-TERMINAL DOMAIN-CONTAINING PROTEIN-RELATED"/>
    <property type="match status" value="1"/>
</dbReference>
<reference evidence="2 3" key="1">
    <citation type="submission" date="2023-09" db="EMBL/GenBank/DDBJ databases">
        <title>Xinfangfangia sedmenti sp. nov., isolated the sedment.</title>
        <authorList>
            <person name="Xu L."/>
        </authorList>
    </citation>
    <scope>NUCLEOTIDE SEQUENCE [LARGE SCALE GENOMIC DNA]</scope>
    <source>
        <strain evidence="2 3">LG-4</strain>
    </source>
</reference>
<dbReference type="Proteomes" id="UP001247754">
    <property type="component" value="Unassembled WGS sequence"/>
</dbReference>
<proteinExistence type="predicted"/>
<dbReference type="EMBL" id="JAVKPH010000027">
    <property type="protein sequence ID" value="MDR5654478.1"/>
    <property type="molecule type" value="Genomic_DNA"/>
</dbReference>
<dbReference type="Gene3D" id="3.90.320.10">
    <property type="match status" value="1"/>
</dbReference>
<dbReference type="InterPro" id="IPR019080">
    <property type="entry name" value="YqaJ_viral_recombinase"/>
</dbReference>
<dbReference type="Pfam" id="PF09588">
    <property type="entry name" value="YqaJ"/>
    <property type="match status" value="1"/>
</dbReference>
<feature type="domain" description="YqaJ viral recombinase" evidence="1">
    <location>
        <begin position="28"/>
        <end position="173"/>
    </location>
</feature>
<dbReference type="InterPro" id="IPR011335">
    <property type="entry name" value="Restrct_endonuc-II-like"/>
</dbReference>
<keyword evidence="3" id="KW-1185">Reference proteome</keyword>
<dbReference type="CDD" id="cd22343">
    <property type="entry name" value="PDDEXK_lambda_exonuclease-like"/>
    <property type="match status" value="1"/>
</dbReference>